<gene>
    <name evidence="2" type="ORF">ACFQ14_16545</name>
</gene>
<feature type="domain" description="Co-chaperone DjlA N-terminal" evidence="1">
    <location>
        <begin position="21"/>
        <end position="136"/>
    </location>
</feature>
<dbReference type="InterPro" id="IPR029024">
    <property type="entry name" value="TerB-like"/>
</dbReference>
<dbReference type="EMBL" id="JBHTJV010000026">
    <property type="protein sequence ID" value="MFD0918013.1"/>
    <property type="molecule type" value="Genomic_DNA"/>
</dbReference>
<organism evidence="2 3">
    <name type="scientific">Pseudahrensia aquimaris</name>
    <dbReference type="NCBI Taxonomy" id="744461"/>
    <lineage>
        <taxon>Bacteria</taxon>
        <taxon>Pseudomonadati</taxon>
        <taxon>Pseudomonadota</taxon>
        <taxon>Alphaproteobacteria</taxon>
        <taxon>Hyphomicrobiales</taxon>
        <taxon>Ahrensiaceae</taxon>
        <taxon>Pseudahrensia</taxon>
    </lineage>
</organism>
<dbReference type="CDD" id="cd07313">
    <property type="entry name" value="terB_like_2"/>
    <property type="match status" value="1"/>
</dbReference>
<dbReference type="SUPFAM" id="SSF158682">
    <property type="entry name" value="TerB-like"/>
    <property type="match status" value="1"/>
</dbReference>
<dbReference type="Gene3D" id="1.10.3680.10">
    <property type="entry name" value="TerB-like"/>
    <property type="match status" value="1"/>
</dbReference>
<dbReference type="Proteomes" id="UP001597101">
    <property type="component" value="Unassembled WGS sequence"/>
</dbReference>
<name>A0ABW3FJP7_9HYPH</name>
<evidence type="ECO:0000313" key="2">
    <source>
        <dbReference type="EMBL" id="MFD0918013.1"/>
    </source>
</evidence>
<comment type="caution">
    <text evidence="2">The sequence shown here is derived from an EMBL/GenBank/DDBJ whole genome shotgun (WGS) entry which is preliminary data.</text>
</comment>
<dbReference type="Pfam" id="PF05099">
    <property type="entry name" value="TerB"/>
    <property type="match status" value="1"/>
</dbReference>
<dbReference type="RefSeq" id="WP_377213863.1">
    <property type="nucleotide sequence ID" value="NZ_JBHTJV010000026.1"/>
</dbReference>
<proteinExistence type="predicted"/>
<protein>
    <submittedName>
        <fullName evidence="2">TerB family tellurite resistance protein</fullName>
    </submittedName>
</protein>
<evidence type="ECO:0000313" key="3">
    <source>
        <dbReference type="Proteomes" id="UP001597101"/>
    </source>
</evidence>
<sequence>MSDYLKFVEVQLKQKPPGAVQLAVATFLFKVMPVDGETHPKELERLKRILSDEFGLEEDNAEKLIEYARNEANSAERLNELASMLKANAGHQELLTLISHMWEMVFADGRMHETEILFVERVAELLDIPEEDVAAAMSL</sequence>
<keyword evidence="3" id="KW-1185">Reference proteome</keyword>
<dbReference type="InterPro" id="IPR007791">
    <property type="entry name" value="DjlA_N"/>
</dbReference>
<accession>A0ABW3FJP7</accession>
<evidence type="ECO:0000259" key="1">
    <source>
        <dbReference type="Pfam" id="PF05099"/>
    </source>
</evidence>
<reference evidence="3" key="1">
    <citation type="journal article" date="2019" name="Int. J. Syst. Evol. Microbiol.">
        <title>The Global Catalogue of Microorganisms (GCM) 10K type strain sequencing project: providing services to taxonomists for standard genome sequencing and annotation.</title>
        <authorList>
            <consortium name="The Broad Institute Genomics Platform"/>
            <consortium name="The Broad Institute Genome Sequencing Center for Infectious Disease"/>
            <person name="Wu L."/>
            <person name="Ma J."/>
        </authorList>
    </citation>
    <scope>NUCLEOTIDE SEQUENCE [LARGE SCALE GENOMIC DNA]</scope>
    <source>
        <strain evidence="3">CCUG 60023</strain>
    </source>
</reference>